<evidence type="ECO:0000256" key="6">
    <source>
        <dbReference type="ARBA" id="ARBA00022729"/>
    </source>
</evidence>
<evidence type="ECO:0000256" key="4">
    <source>
        <dbReference type="ARBA" id="ARBA00022614"/>
    </source>
</evidence>
<reference evidence="15" key="1">
    <citation type="submission" date="2025-08" db="UniProtKB">
        <authorList>
            <consortium name="RefSeq"/>
        </authorList>
    </citation>
    <scope>IDENTIFICATION</scope>
    <source>
        <tissue evidence="15">Fruit stalk</tissue>
    </source>
</reference>
<evidence type="ECO:0000256" key="7">
    <source>
        <dbReference type="ARBA" id="ARBA00022737"/>
    </source>
</evidence>
<dbReference type="FunFam" id="3.80.10.10:FF:000095">
    <property type="entry name" value="LRR receptor-like serine/threonine-protein kinase GSO1"/>
    <property type="match status" value="2"/>
</dbReference>
<keyword evidence="15" id="KW-0808">Transferase</keyword>
<feature type="transmembrane region" description="Helical" evidence="12">
    <location>
        <begin position="824"/>
        <end position="847"/>
    </location>
</feature>
<dbReference type="PANTHER" id="PTHR48063:SF90">
    <property type="entry name" value="OS11G0565920 PROTEIN"/>
    <property type="match status" value="1"/>
</dbReference>
<keyword evidence="3" id="KW-1003">Cell membrane</keyword>
<dbReference type="Proteomes" id="UP000515121">
    <property type="component" value="Unplaced"/>
</dbReference>
<keyword evidence="6" id="KW-0732">Signal</keyword>
<keyword evidence="7" id="KW-0677">Repeat</keyword>
<dbReference type="Pfam" id="PF08263">
    <property type="entry name" value="LRRNT_2"/>
    <property type="match status" value="1"/>
</dbReference>
<dbReference type="KEGG" id="dzi:111302620"/>
<proteinExistence type="inferred from homology"/>
<dbReference type="Pfam" id="PF13855">
    <property type="entry name" value="LRR_8"/>
    <property type="match status" value="2"/>
</dbReference>
<keyword evidence="10 15" id="KW-0675">Receptor</keyword>
<dbReference type="SMART" id="SM00369">
    <property type="entry name" value="LRR_TYP"/>
    <property type="match status" value="11"/>
</dbReference>
<evidence type="ECO:0000256" key="1">
    <source>
        <dbReference type="ARBA" id="ARBA00004251"/>
    </source>
</evidence>
<keyword evidence="5 12" id="KW-0812">Transmembrane</keyword>
<sequence>METERKELLDFKEGLIDHYGRLSSWVGLDCCKWQGVRCNNRTGHVTGLHLGSYSLGGKIKPSLLPLQHLTFLNLSDNSFCENEIPKFFGMLNNLRYLDLSHSCFAGEIPPQLGNLSALKILDLSWNSGLHAKNLLWLSSFSSLEYLDLETVNLFDVGGYWSKAVNMHPSLVSLYLNDCGLTSLDLTLPSVNLTSLELLILLDNSITSPIPPWFSNLTNLEVLDLQSNNFYGTIPGWFGNLCKLRILRANSNRLHGGIVQFLDRFSACQNNSLEILYLGGNDLEGSLPASLGALKNLQEFDLNTNFFWGSIPASIGNLSSLRFLELSDNNLNGTIPESFGKLAELSILSLVGNQMEGVLTETHLANLTKLDSLRLTTYPNRSLIFNVKYDWVGPSFPVWLQIQSNLFYVIISNAGISDTIEEEWFARLFSRCWQIDLSNNTIKAKLPTQLYSTNLDIVDLSRNRFEGQIPFWLTNATQLYLQRNLFSGTIPENIGEQMPQLETLFLSRNQISGRLPSSICKMKGLKFLSVGHNRFSGELPNCWSNLQSLKVLDASNNSLSGKIPSSLSSLHNLVLLILSNNNLRGNIPYPNCRQVPRLYVLQLRSNLLEGNIPEQLCCLSGIHDLDLSDNNLIGSIPKCFQNFTALKYGNSSLDYEELFDLQDSTINELTLLVGTKGRELEYSRTLLQVKNIDLSKNNLTDEIPDGICSLAFLDTLNLSRNHFSGSIPKNIGDLRWLESLDLSYNNFSGPIPPSLSSLTSLGHLKLSYNNLSGRIPTGNQLQTLNDSSNYEGNPLLCGVPLLTKCAGDDSPSTPSSHRGVSKDKLWLYFSIAMGFAVGFWSVCGTLVLKQSWRHAYYRYVDDLKERMLLWIALAARSRRMNDRGNN</sequence>
<organism evidence="14 15">
    <name type="scientific">Durio zibethinus</name>
    <name type="common">Durian</name>
    <dbReference type="NCBI Taxonomy" id="66656"/>
    <lineage>
        <taxon>Eukaryota</taxon>
        <taxon>Viridiplantae</taxon>
        <taxon>Streptophyta</taxon>
        <taxon>Embryophyta</taxon>
        <taxon>Tracheophyta</taxon>
        <taxon>Spermatophyta</taxon>
        <taxon>Magnoliopsida</taxon>
        <taxon>eudicotyledons</taxon>
        <taxon>Gunneridae</taxon>
        <taxon>Pentapetalae</taxon>
        <taxon>rosids</taxon>
        <taxon>malvids</taxon>
        <taxon>Malvales</taxon>
        <taxon>Malvaceae</taxon>
        <taxon>Helicteroideae</taxon>
        <taxon>Durio</taxon>
    </lineage>
</organism>
<dbReference type="RefSeq" id="XP_022754181.1">
    <property type="nucleotide sequence ID" value="XM_022898446.1"/>
</dbReference>
<keyword evidence="8 12" id="KW-1133">Transmembrane helix</keyword>
<dbReference type="AlphaFoldDB" id="A0A6P5ZP92"/>
<dbReference type="PANTHER" id="PTHR48063">
    <property type="entry name" value="LRR RECEPTOR-LIKE KINASE"/>
    <property type="match status" value="1"/>
</dbReference>
<evidence type="ECO:0000256" key="8">
    <source>
        <dbReference type="ARBA" id="ARBA00022989"/>
    </source>
</evidence>
<feature type="domain" description="Leucine-rich repeat-containing N-terminal plant-type" evidence="13">
    <location>
        <begin position="3"/>
        <end position="39"/>
    </location>
</feature>
<dbReference type="InterPro" id="IPR032675">
    <property type="entry name" value="LRR_dom_sf"/>
</dbReference>
<dbReference type="GO" id="GO:0005886">
    <property type="term" value="C:plasma membrane"/>
    <property type="evidence" value="ECO:0007669"/>
    <property type="project" value="UniProtKB-SubCell"/>
</dbReference>
<evidence type="ECO:0000256" key="2">
    <source>
        <dbReference type="ARBA" id="ARBA00009592"/>
    </source>
</evidence>
<comment type="subcellular location">
    <subcellularLocation>
        <location evidence="1">Cell membrane</location>
        <topology evidence="1">Single-pass type I membrane protein</topology>
    </subcellularLocation>
</comment>
<dbReference type="InterPro" id="IPR001611">
    <property type="entry name" value="Leu-rich_rpt"/>
</dbReference>
<comment type="similarity">
    <text evidence="2">Belongs to the RLP family.</text>
</comment>
<evidence type="ECO:0000256" key="10">
    <source>
        <dbReference type="ARBA" id="ARBA00023170"/>
    </source>
</evidence>
<dbReference type="Gene3D" id="3.80.10.10">
    <property type="entry name" value="Ribonuclease Inhibitor"/>
    <property type="match status" value="4"/>
</dbReference>
<evidence type="ECO:0000313" key="14">
    <source>
        <dbReference type="Proteomes" id="UP000515121"/>
    </source>
</evidence>
<dbReference type="SUPFAM" id="SSF52058">
    <property type="entry name" value="L domain-like"/>
    <property type="match status" value="4"/>
</dbReference>
<dbReference type="InterPro" id="IPR003591">
    <property type="entry name" value="Leu-rich_rpt_typical-subtyp"/>
</dbReference>
<name>A0A6P5ZP92_DURZI</name>
<gene>
    <name evidence="15" type="primary">LOC111302620</name>
</gene>
<evidence type="ECO:0000256" key="3">
    <source>
        <dbReference type="ARBA" id="ARBA00022475"/>
    </source>
</evidence>
<evidence type="ECO:0000256" key="12">
    <source>
        <dbReference type="SAM" id="Phobius"/>
    </source>
</evidence>
<evidence type="ECO:0000313" key="15">
    <source>
        <dbReference type="RefSeq" id="XP_022754181.1"/>
    </source>
</evidence>
<dbReference type="OrthoDB" id="1060944at2759"/>
<evidence type="ECO:0000259" key="13">
    <source>
        <dbReference type="Pfam" id="PF08263"/>
    </source>
</evidence>
<dbReference type="InterPro" id="IPR013210">
    <property type="entry name" value="LRR_N_plant-typ"/>
</dbReference>
<protein>
    <submittedName>
        <fullName evidence="15">Probable inactive leucine-rich repeat receptor kinase XIAO</fullName>
    </submittedName>
</protein>
<keyword evidence="4" id="KW-0433">Leucine-rich repeat</keyword>
<keyword evidence="11" id="KW-0325">Glycoprotein</keyword>
<dbReference type="Pfam" id="PF00560">
    <property type="entry name" value="LRR_1"/>
    <property type="match status" value="11"/>
</dbReference>
<dbReference type="GeneID" id="111302620"/>
<accession>A0A6P5ZP92</accession>
<evidence type="ECO:0000256" key="9">
    <source>
        <dbReference type="ARBA" id="ARBA00023136"/>
    </source>
</evidence>
<dbReference type="FunFam" id="3.80.10.10:FF:000111">
    <property type="entry name" value="LRR receptor-like serine/threonine-protein kinase ERECTA"/>
    <property type="match status" value="1"/>
</dbReference>
<keyword evidence="14" id="KW-1185">Reference proteome</keyword>
<evidence type="ECO:0000256" key="11">
    <source>
        <dbReference type="ARBA" id="ARBA00023180"/>
    </source>
</evidence>
<evidence type="ECO:0000256" key="5">
    <source>
        <dbReference type="ARBA" id="ARBA00022692"/>
    </source>
</evidence>
<keyword evidence="9 12" id="KW-0472">Membrane</keyword>
<dbReference type="GO" id="GO:0016301">
    <property type="term" value="F:kinase activity"/>
    <property type="evidence" value="ECO:0007669"/>
    <property type="project" value="UniProtKB-KW"/>
</dbReference>
<dbReference type="InterPro" id="IPR046956">
    <property type="entry name" value="RLP23-like"/>
</dbReference>
<keyword evidence="15" id="KW-0418">Kinase</keyword>